<dbReference type="Pfam" id="PF00226">
    <property type="entry name" value="DnaJ"/>
    <property type="match status" value="1"/>
</dbReference>
<dbReference type="EMBL" id="JAGKSB010000004">
    <property type="protein sequence ID" value="MBP3942992.1"/>
    <property type="molecule type" value="Genomic_DNA"/>
</dbReference>
<evidence type="ECO:0000313" key="3">
    <source>
        <dbReference type="Proteomes" id="UP000679691"/>
    </source>
</evidence>
<comment type="caution">
    <text evidence="2">The sequence shown here is derived from an EMBL/GenBank/DDBJ whole genome shotgun (WGS) entry which is preliminary data.</text>
</comment>
<protein>
    <submittedName>
        <fullName evidence="2">KTSC domain-containing protein</fullName>
    </submittedName>
</protein>
<dbReference type="Pfam" id="PF13619">
    <property type="entry name" value="KTSC"/>
    <property type="match status" value="1"/>
</dbReference>
<sequence>MKKIVDYRRLLDVNKDADLKTLKSAYRTIMKECHPDKFVDDAEGLAAAEIKSKDMIEAYHFLVSISPETREQQLPIYTNTITNSVIQDFDWKGLVLTVTFLDGSQYEYFGVPRNEYVKLVNADSPGRFARRHIFQTYTYRNVLKTANA</sequence>
<dbReference type="AlphaFoldDB" id="A0A8T4H7G9"/>
<dbReference type="InterPro" id="IPR001623">
    <property type="entry name" value="DnaJ_domain"/>
</dbReference>
<dbReference type="InterPro" id="IPR036869">
    <property type="entry name" value="J_dom_sf"/>
</dbReference>
<organism evidence="2 3">
    <name type="scientific">Rhinopithecimicrobium faecis</name>
    <dbReference type="NCBI Taxonomy" id="2820698"/>
    <lineage>
        <taxon>Bacteria</taxon>
        <taxon>Pseudomonadati</taxon>
        <taxon>Bacteroidota</taxon>
        <taxon>Sphingobacteriia</taxon>
        <taxon>Sphingobacteriales</taxon>
        <taxon>Sphingobacteriaceae</taxon>
        <taxon>Rhinopithecimicrobium</taxon>
    </lineage>
</organism>
<dbReference type="RefSeq" id="WP_353546479.1">
    <property type="nucleotide sequence ID" value="NZ_JAGKSB010000004.1"/>
</dbReference>
<evidence type="ECO:0000259" key="1">
    <source>
        <dbReference type="PROSITE" id="PS50076"/>
    </source>
</evidence>
<dbReference type="SUPFAM" id="SSF46565">
    <property type="entry name" value="Chaperone J-domain"/>
    <property type="match status" value="1"/>
</dbReference>
<feature type="domain" description="J" evidence="1">
    <location>
        <begin position="6"/>
        <end position="67"/>
    </location>
</feature>
<keyword evidence="3" id="KW-1185">Reference proteome</keyword>
<dbReference type="PROSITE" id="PS50076">
    <property type="entry name" value="DNAJ_2"/>
    <property type="match status" value="1"/>
</dbReference>
<reference evidence="2" key="1">
    <citation type="submission" date="2021-03" db="EMBL/GenBank/DDBJ databases">
        <authorList>
            <person name="Lu T."/>
            <person name="Wang Q."/>
            <person name="Han X."/>
        </authorList>
    </citation>
    <scope>NUCLEOTIDE SEQUENCE</scope>
    <source>
        <strain evidence="2">WQ 2009</strain>
    </source>
</reference>
<accession>A0A8T4H7G9</accession>
<dbReference type="Proteomes" id="UP000679691">
    <property type="component" value="Unassembled WGS sequence"/>
</dbReference>
<dbReference type="InterPro" id="IPR025309">
    <property type="entry name" value="KTSC_dom"/>
</dbReference>
<dbReference type="Gene3D" id="1.10.287.110">
    <property type="entry name" value="DnaJ domain"/>
    <property type="match status" value="1"/>
</dbReference>
<gene>
    <name evidence="2" type="ORF">J5U18_05330</name>
</gene>
<name>A0A8T4H7G9_9SPHI</name>
<dbReference type="SMART" id="SM00271">
    <property type="entry name" value="DnaJ"/>
    <property type="match status" value="1"/>
</dbReference>
<proteinExistence type="predicted"/>
<evidence type="ECO:0000313" key="2">
    <source>
        <dbReference type="EMBL" id="MBP3942992.1"/>
    </source>
</evidence>
<dbReference type="CDD" id="cd06257">
    <property type="entry name" value="DnaJ"/>
    <property type="match status" value="1"/>
</dbReference>
<dbReference type="PRINTS" id="PR00625">
    <property type="entry name" value="JDOMAIN"/>
</dbReference>